<dbReference type="NCBIfam" id="TIGR01704">
    <property type="entry name" value="MTA_SAH-Nsdase"/>
    <property type="match status" value="1"/>
</dbReference>
<comment type="pathway">
    <text evidence="1">Amino-acid biosynthesis; L-methionine biosynthesis via salvage pathway; S-methyl-5-thio-alpha-D-ribose 1-phosphate from S-methyl-5'-thioadenosine (hydrolase route): step 1/2.</text>
</comment>
<keyword evidence="7" id="KW-0326">Glycosidase</keyword>
<dbReference type="InterPro" id="IPR000845">
    <property type="entry name" value="Nucleoside_phosphorylase_d"/>
</dbReference>
<dbReference type="SUPFAM" id="SSF53167">
    <property type="entry name" value="Purine and uridine phosphorylases"/>
    <property type="match status" value="1"/>
</dbReference>
<dbReference type="GO" id="GO:0008782">
    <property type="term" value="F:adenosylhomocysteine nucleosidase activity"/>
    <property type="evidence" value="ECO:0007669"/>
    <property type="project" value="UniProtKB-EC"/>
</dbReference>
<dbReference type="PANTHER" id="PTHR46832">
    <property type="entry name" value="5'-METHYLTHIOADENOSINE/S-ADENOSYLHOMOCYSTEINE NUCLEOSIDASE"/>
    <property type="match status" value="1"/>
</dbReference>
<dbReference type="Gene3D" id="3.40.50.1580">
    <property type="entry name" value="Nucleoside phosphorylase domain"/>
    <property type="match status" value="1"/>
</dbReference>
<evidence type="ECO:0000256" key="1">
    <source>
        <dbReference type="ARBA" id="ARBA00004945"/>
    </source>
</evidence>
<name>A0ABT1RV30_9FIRM</name>
<comment type="caution">
    <text evidence="7">The sequence shown here is derived from an EMBL/GenBank/DDBJ whole genome shotgun (WGS) entry which is preliminary data.</text>
</comment>
<dbReference type="GeneID" id="90532845"/>
<dbReference type="PANTHER" id="PTHR46832:SF1">
    <property type="entry name" value="5'-METHYLTHIOADENOSINE_S-ADENOSYLHOMOCYSTEINE NUCLEOSIDASE"/>
    <property type="match status" value="1"/>
</dbReference>
<evidence type="ECO:0000256" key="2">
    <source>
        <dbReference type="ARBA" id="ARBA00011974"/>
    </source>
</evidence>
<dbReference type="InterPro" id="IPR010049">
    <property type="entry name" value="MTA_SAH_Nsdase"/>
</dbReference>
<evidence type="ECO:0000256" key="4">
    <source>
        <dbReference type="ARBA" id="ARBA00022801"/>
    </source>
</evidence>
<dbReference type="NCBIfam" id="NF004079">
    <property type="entry name" value="PRK05584.1"/>
    <property type="match status" value="1"/>
</dbReference>
<evidence type="ECO:0000256" key="5">
    <source>
        <dbReference type="ARBA" id="ARBA00023167"/>
    </source>
</evidence>
<feature type="domain" description="Nucleoside phosphorylase" evidence="6">
    <location>
        <begin position="3"/>
        <end position="223"/>
    </location>
</feature>
<protein>
    <recommendedName>
        <fullName evidence="2">adenosylhomocysteine nucleosidase</fullName>
        <ecNumber evidence="2">3.2.2.9</ecNumber>
    </recommendedName>
</protein>
<sequence length="232" mass="25753">MKKIGILCAGDSELEPFLSHIHSCTVVEKAMLKVHEGELEGIPVAAVYSGVCKVNAAIAAQVLIDCFQVEAVINAGTAGGMEESLQIFDTVVSTQALYHDVEEHILTEFHPWMQTAWFPADQELLEAAKRAALQERNVFFGRMATGEQFITEEHRLEINRKYAPLSVDMETGSIAHVCYVNRIPFLSVRTLTDTAVHSGTENFERNCSQASAISKDFVLSLLRELYKQPKPV</sequence>
<dbReference type="RefSeq" id="WP_066865186.1">
    <property type="nucleotide sequence ID" value="NZ_CABKVV010000014.1"/>
</dbReference>
<dbReference type="Proteomes" id="UP001524473">
    <property type="component" value="Unassembled WGS sequence"/>
</dbReference>
<dbReference type="Pfam" id="PF01048">
    <property type="entry name" value="PNP_UDP_1"/>
    <property type="match status" value="1"/>
</dbReference>
<evidence type="ECO:0000259" key="6">
    <source>
        <dbReference type="Pfam" id="PF01048"/>
    </source>
</evidence>
<dbReference type="InterPro" id="IPR035994">
    <property type="entry name" value="Nucleoside_phosphorylase_sf"/>
</dbReference>
<organism evidence="7 8">
    <name type="scientific">Neglectibacter timonensis</name>
    <dbReference type="NCBI Taxonomy" id="1776382"/>
    <lineage>
        <taxon>Bacteria</taxon>
        <taxon>Bacillati</taxon>
        <taxon>Bacillota</taxon>
        <taxon>Clostridia</taxon>
        <taxon>Eubacteriales</taxon>
        <taxon>Oscillospiraceae</taxon>
        <taxon>Neglectibacter</taxon>
    </lineage>
</organism>
<evidence type="ECO:0000313" key="7">
    <source>
        <dbReference type="EMBL" id="MCQ4838526.1"/>
    </source>
</evidence>
<dbReference type="CDD" id="cd09008">
    <property type="entry name" value="MTAN"/>
    <property type="match status" value="1"/>
</dbReference>
<keyword evidence="8" id="KW-1185">Reference proteome</keyword>
<dbReference type="EMBL" id="JANFZH010000002">
    <property type="protein sequence ID" value="MCQ4838526.1"/>
    <property type="molecule type" value="Genomic_DNA"/>
</dbReference>
<dbReference type="EC" id="3.2.2.9" evidence="2"/>
<proteinExistence type="predicted"/>
<accession>A0ABT1RV30</accession>
<keyword evidence="4 7" id="KW-0378">Hydrolase</keyword>
<gene>
    <name evidence="7" type="ORF">NE695_01195</name>
</gene>
<keyword evidence="5" id="KW-0486">Methionine biosynthesis</keyword>
<evidence type="ECO:0000313" key="8">
    <source>
        <dbReference type="Proteomes" id="UP001524473"/>
    </source>
</evidence>
<reference evidence="7 8" key="1">
    <citation type="submission" date="2022-06" db="EMBL/GenBank/DDBJ databases">
        <title>Isolation of gut microbiota from human fecal samples.</title>
        <authorList>
            <person name="Pamer E.G."/>
            <person name="Barat B."/>
            <person name="Waligurski E."/>
            <person name="Medina S."/>
            <person name="Paddock L."/>
            <person name="Mostad J."/>
        </authorList>
    </citation>
    <scope>NUCLEOTIDE SEQUENCE [LARGE SCALE GENOMIC DNA]</scope>
    <source>
        <strain evidence="7 8">DFI.9.73</strain>
    </source>
</reference>
<keyword evidence="3" id="KW-0028">Amino-acid biosynthesis</keyword>
<evidence type="ECO:0000256" key="3">
    <source>
        <dbReference type="ARBA" id="ARBA00022605"/>
    </source>
</evidence>